<dbReference type="InterPro" id="IPR036397">
    <property type="entry name" value="RNaseH_sf"/>
</dbReference>
<dbReference type="PROSITE" id="PS50879">
    <property type="entry name" value="RNASE_H_1"/>
    <property type="match status" value="1"/>
</dbReference>
<reference evidence="2" key="1">
    <citation type="submission" date="2019-10" db="EMBL/GenBank/DDBJ databases">
        <title>Conservation and host-specific expression of non-tandemly repeated heterogenous ribosome RNA gene in arbuscular mycorrhizal fungi.</title>
        <authorList>
            <person name="Maeda T."/>
            <person name="Kobayashi Y."/>
            <person name="Nakagawa T."/>
            <person name="Ezawa T."/>
            <person name="Yamaguchi K."/>
            <person name="Bino T."/>
            <person name="Nishimoto Y."/>
            <person name="Shigenobu S."/>
            <person name="Kawaguchi M."/>
        </authorList>
    </citation>
    <scope>NUCLEOTIDE SEQUENCE</scope>
    <source>
        <strain evidence="2">HR1</strain>
    </source>
</reference>
<dbReference type="EMBL" id="BLAL01000043">
    <property type="protein sequence ID" value="GES79135.1"/>
    <property type="molecule type" value="Genomic_DNA"/>
</dbReference>
<dbReference type="Proteomes" id="UP000615446">
    <property type="component" value="Unassembled WGS sequence"/>
</dbReference>
<dbReference type="InterPro" id="IPR012337">
    <property type="entry name" value="RNaseH-like_sf"/>
</dbReference>
<sequence>MAKAKASLLLAQANSPLTENCFKILIMMSQSKFCLKKKQILFLDQITQPDGIFLQIWTEIKHTLPSKLGRIPGWYQYLLNTILINKHALRLDIPLDITYPTFKNVKRPKIEPKNNQRIIKGGNEWLCYTQTSFQRPKIKITNSASIPGFCTEIPQVTPANKKHYFLTLPLLTLRAQALADYSSNLSKQNPNNNSSISSSFSHVITHSYSSCITDHSTKSVMGIGWVVTNPPSPLLSTLQFSCKAYKFLSSTKAEALALVSALAICPQHSNITIYIDSKCIINTFTYVRSRPSERKFAKINNFLIWKAIMKIIHTHSLEVSLIKVKAHSNDQYNDMADQLAKDVTSSQSYIDINPAAINLNVYFKWNLPKELNKDNVHPLVIDRNIHHAIADITNFQAFNKFLAHYRIEDIRTVTFKNAIDWKWTKEWFNHNPVDDLPTSRKLTKFRAWQMKNCSNLLPTMNILQKYNPDLFSTASLCWHCKAEKETNQHLWLCLTILKKIKPKFKQLTLRFIALVQSSADTLKVDISNTFKTNPIFSWSFRSSNRFLPSSPDHAFYLTYRGFCPNIFTSIFTKFFSAKI</sequence>
<dbReference type="SUPFAM" id="SSF53098">
    <property type="entry name" value="Ribonuclease H-like"/>
    <property type="match status" value="1"/>
</dbReference>
<dbReference type="GO" id="GO:0003676">
    <property type="term" value="F:nucleic acid binding"/>
    <property type="evidence" value="ECO:0007669"/>
    <property type="project" value="InterPro"/>
</dbReference>
<feature type="domain" description="RNase H type-1" evidence="1">
    <location>
        <begin position="199"/>
        <end position="345"/>
    </location>
</feature>
<name>A0A8H3L370_9GLOM</name>
<dbReference type="AlphaFoldDB" id="A0A8H3L370"/>
<comment type="caution">
    <text evidence="2">The sequence shown here is derived from an EMBL/GenBank/DDBJ whole genome shotgun (WGS) entry which is preliminary data.</text>
</comment>
<proteinExistence type="predicted"/>
<evidence type="ECO:0000313" key="3">
    <source>
        <dbReference type="Proteomes" id="UP000615446"/>
    </source>
</evidence>
<evidence type="ECO:0000259" key="1">
    <source>
        <dbReference type="PROSITE" id="PS50879"/>
    </source>
</evidence>
<dbReference type="Gene3D" id="3.30.420.10">
    <property type="entry name" value="Ribonuclease H-like superfamily/Ribonuclease H"/>
    <property type="match status" value="1"/>
</dbReference>
<evidence type="ECO:0000313" key="2">
    <source>
        <dbReference type="EMBL" id="GES79135.1"/>
    </source>
</evidence>
<organism evidence="2 3">
    <name type="scientific">Rhizophagus clarus</name>
    <dbReference type="NCBI Taxonomy" id="94130"/>
    <lineage>
        <taxon>Eukaryota</taxon>
        <taxon>Fungi</taxon>
        <taxon>Fungi incertae sedis</taxon>
        <taxon>Mucoromycota</taxon>
        <taxon>Glomeromycotina</taxon>
        <taxon>Glomeromycetes</taxon>
        <taxon>Glomerales</taxon>
        <taxon>Glomeraceae</taxon>
        <taxon>Rhizophagus</taxon>
    </lineage>
</organism>
<dbReference type="GO" id="GO:0004523">
    <property type="term" value="F:RNA-DNA hybrid ribonuclease activity"/>
    <property type="evidence" value="ECO:0007669"/>
    <property type="project" value="InterPro"/>
</dbReference>
<dbReference type="OrthoDB" id="2433898at2759"/>
<dbReference type="Pfam" id="PF00075">
    <property type="entry name" value="RNase_H"/>
    <property type="match status" value="1"/>
</dbReference>
<protein>
    <submittedName>
        <fullName evidence="2">Ribonuclease H-like domain-containing protein</fullName>
    </submittedName>
</protein>
<accession>A0A8H3L370</accession>
<gene>
    <name evidence="2" type="ORF">RCL2_000644800</name>
</gene>
<dbReference type="InterPro" id="IPR002156">
    <property type="entry name" value="RNaseH_domain"/>
</dbReference>